<dbReference type="InterPro" id="IPR010211">
    <property type="entry name" value="Redox-sen_tscrpt-act_SoxR"/>
</dbReference>
<dbReference type="RefSeq" id="WP_345437057.1">
    <property type="nucleotide sequence ID" value="NZ_BAABHK010000013.1"/>
</dbReference>
<keyword evidence="7" id="KW-0804">Transcription</keyword>
<dbReference type="InterPro" id="IPR047057">
    <property type="entry name" value="MerR_fam"/>
</dbReference>
<dbReference type="CDD" id="cd01110">
    <property type="entry name" value="HTH_SoxR"/>
    <property type="match status" value="1"/>
</dbReference>
<evidence type="ECO:0000259" key="8">
    <source>
        <dbReference type="PROSITE" id="PS50937"/>
    </source>
</evidence>
<dbReference type="NCBIfam" id="TIGR01950">
    <property type="entry name" value="SoxR"/>
    <property type="match status" value="1"/>
</dbReference>
<dbReference type="PROSITE" id="PS00552">
    <property type="entry name" value="HTH_MERR_1"/>
    <property type="match status" value="1"/>
</dbReference>
<gene>
    <name evidence="9" type="primary">soxR_2</name>
    <name evidence="9" type="ORF">GCM10023196_074140</name>
</gene>
<keyword evidence="3" id="KW-0408">Iron</keyword>
<sequence length="182" mass="20014">MEHPRWDAGELTVGQLAARSGVAVSALHFYEAKGLIRSRRTAGNQRRYARDVLRRVAFIRVSQRVGVPLSRIREALAQLPEERTPTRKDWERLSATWRSELDERIEQLQRLRDDLTDCIGCGCLSLSRCRLSNPFDRLGEEGSGPRRLLAENSPAAAVASSEEPVAAGAAADAAACDGDQCG</sequence>
<accession>A0ABP8UN78</accession>
<dbReference type="InterPro" id="IPR009061">
    <property type="entry name" value="DNA-bd_dom_put_sf"/>
</dbReference>
<evidence type="ECO:0000256" key="1">
    <source>
        <dbReference type="ARBA" id="ARBA00022714"/>
    </source>
</evidence>
<evidence type="ECO:0000256" key="6">
    <source>
        <dbReference type="ARBA" id="ARBA00023125"/>
    </source>
</evidence>
<keyword evidence="2" id="KW-0479">Metal-binding</keyword>
<keyword evidence="4" id="KW-0411">Iron-sulfur</keyword>
<keyword evidence="10" id="KW-1185">Reference proteome</keyword>
<protein>
    <submittedName>
        <fullName evidence="9">Redox-sensitive transcriptional activator SoxR</fullName>
    </submittedName>
</protein>
<evidence type="ECO:0000313" key="10">
    <source>
        <dbReference type="Proteomes" id="UP001501442"/>
    </source>
</evidence>
<keyword evidence="6" id="KW-0238">DNA-binding</keyword>
<feature type="domain" description="HTH merR-type" evidence="8">
    <location>
        <begin position="10"/>
        <end position="78"/>
    </location>
</feature>
<organism evidence="9 10">
    <name type="scientific">Actinoallomurus vinaceus</name>
    <dbReference type="NCBI Taxonomy" id="1080074"/>
    <lineage>
        <taxon>Bacteria</taxon>
        <taxon>Bacillati</taxon>
        <taxon>Actinomycetota</taxon>
        <taxon>Actinomycetes</taxon>
        <taxon>Streptosporangiales</taxon>
        <taxon>Thermomonosporaceae</taxon>
        <taxon>Actinoallomurus</taxon>
    </lineage>
</organism>
<keyword evidence="5" id="KW-0805">Transcription regulation</keyword>
<dbReference type="Pfam" id="PF00376">
    <property type="entry name" value="MerR"/>
    <property type="match status" value="1"/>
</dbReference>
<evidence type="ECO:0000256" key="2">
    <source>
        <dbReference type="ARBA" id="ARBA00022723"/>
    </source>
</evidence>
<name>A0ABP8UN78_9ACTN</name>
<dbReference type="InterPro" id="IPR015358">
    <property type="entry name" value="Tscrpt_reg_MerR_DNA-bd"/>
</dbReference>
<proteinExistence type="predicted"/>
<dbReference type="PANTHER" id="PTHR30204">
    <property type="entry name" value="REDOX-CYCLING DRUG-SENSING TRANSCRIPTIONAL ACTIVATOR SOXR"/>
    <property type="match status" value="1"/>
</dbReference>
<dbReference type="SUPFAM" id="SSF46955">
    <property type="entry name" value="Putative DNA-binding domain"/>
    <property type="match status" value="1"/>
</dbReference>
<dbReference type="PROSITE" id="PS50937">
    <property type="entry name" value="HTH_MERR_2"/>
    <property type="match status" value="1"/>
</dbReference>
<dbReference type="Pfam" id="PF09278">
    <property type="entry name" value="MerR-DNA-bind"/>
    <property type="match status" value="1"/>
</dbReference>
<dbReference type="InterPro" id="IPR000551">
    <property type="entry name" value="MerR-type_HTH_dom"/>
</dbReference>
<evidence type="ECO:0000256" key="4">
    <source>
        <dbReference type="ARBA" id="ARBA00023014"/>
    </source>
</evidence>
<comment type="caution">
    <text evidence="9">The sequence shown here is derived from an EMBL/GenBank/DDBJ whole genome shotgun (WGS) entry which is preliminary data.</text>
</comment>
<dbReference type="PRINTS" id="PR00040">
    <property type="entry name" value="HTHMERR"/>
</dbReference>
<evidence type="ECO:0000256" key="5">
    <source>
        <dbReference type="ARBA" id="ARBA00023015"/>
    </source>
</evidence>
<dbReference type="Proteomes" id="UP001501442">
    <property type="component" value="Unassembled WGS sequence"/>
</dbReference>
<evidence type="ECO:0000256" key="3">
    <source>
        <dbReference type="ARBA" id="ARBA00023004"/>
    </source>
</evidence>
<dbReference type="EMBL" id="BAABHK010000013">
    <property type="protein sequence ID" value="GAA4634069.1"/>
    <property type="molecule type" value="Genomic_DNA"/>
</dbReference>
<dbReference type="Gene3D" id="1.10.1660.10">
    <property type="match status" value="1"/>
</dbReference>
<evidence type="ECO:0000256" key="7">
    <source>
        <dbReference type="ARBA" id="ARBA00023163"/>
    </source>
</evidence>
<dbReference type="SMART" id="SM00422">
    <property type="entry name" value="HTH_MERR"/>
    <property type="match status" value="1"/>
</dbReference>
<reference evidence="10" key="1">
    <citation type="journal article" date="2019" name="Int. J. Syst. Evol. Microbiol.">
        <title>The Global Catalogue of Microorganisms (GCM) 10K type strain sequencing project: providing services to taxonomists for standard genome sequencing and annotation.</title>
        <authorList>
            <consortium name="The Broad Institute Genomics Platform"/>
            <consortium name="The Broad Institute Genome Sequencing Center for Infectious Disease"/>
            <person name="Wu L."/>
            <person name="Ma J."/>
        </authorList>
    </citation>
    <scope>NUCLEOTIDE SEQUENCE [LARGE SCALE GENOMIC DNA]</scope>
    <source>
        <strain evidence="10">JCM 17939</strain>
    </source>
</reference>
<keyword evidence="1" id="KW-0001">2Fe-2S</keyword>
<evidence type="ECO:0000313" key="9">
    <source>
        <dbReference type="EMBL" id="GAA4634069.1"/>
    </source>
</evidence>
<dbReference type="PANTHER" id="PTHR30204:SF0">
    <property type="entry name" value="REDOX-SENSITIVE TRANSCRIPTIONAL ACTIVATOR SOXR"/>
    <property type="match status" value="1"/>
</dbReference>